<keyword evidence="1" id="KW-0863">Zinc-finger</keyword>
<dbReference type="PROSITE" id="PS50089">
    <property type="entry name" value="ZF_RING_2"/>
    <property type="match status" value="1"/>
</dbReference>
<organism evidence="5 6">
    <name type="scientific">Plasmodiophora brassicae</name>
    <name type="common">Clubroot disease agent</name>
    <dbReference type="NCBI Taxonomy" id="37360"/>
    <lineage>
        <taxon>Eukaryota</taxon>
        <taxon>Sar</taxon>
        <taxon>Rhizaria</taxon>
        <taxon>Endomyxa</taxon>
        <taxon>Phytomyxea</taxon>
        <taxon>Plasmodiophorida</taxon>
        <taxon>Plasmodiophoridae</taxon>
        <taxon>Plasmodiophora</taxon>
    </lineage>
</organism>
<gene>
    <name evidence="5" type="ORF">PBRA_000194</name>
</gene>
<evidence type="ECO:0000313" key="5">
    <source>
        <dbReference type="EMBL" id="CEO94409.1"/>
    </source>
</evidence>
<dbReference type="OMA" id="HNADADC"/>
<evidence type="ECO:0000259" key="3">
    <source>
        <dbReference type="PROSITE" id="PS50089"/>
    </source>
</evidence>
<dbReference type="PANTHER" id="PTHR21540:SF0">
    <property type="entry name" value="PHD FAMILY PROTEIN"/>
    <property type="match status" value="1"/>
</dbReference>
<evidence type="ECO:0000313" key="6">
    <source>
        <dbReference type="Proteomes" id="UP000039324"/>
    </source>
</evidence>
<accession>A0A0G4IGV3</accession>
<dbReference type="InterPro" id="IPR001841">
    <property type="entry name" value="Znf_RING"/>
</dbReference>
<dbReference type="InterPro" id="IPR039903">
    <property type="entry name" value="Zswim2"/>
</dbReference>
<dbReference type="InterPro" id="IPR013083">
    <property type="entry name" value="Znf_RING/FYVE/PHD"/>
</dbReference>
<dbReference type="Pfam" id="PF04434">
    <property type="entry name" value="SWIM"/>
    <property type="match status" value="1"/>
</dbReference>
<dbReference type="AlphaFoldDB" id="A0A0G4IGV3"/>
<feature type="domain" description="SWIM-type" evidence="4">
    <location>
        <begin position="141"/>
        <end position="179"/>
    </location>
</feature>
<protein>
    <recommendedName>
        <fullName evidence="7">SWIM-type domain-containing protein</fullName>
    </recommendedName>
</protein>
<dbReference type="Proteomes" id="UP000039324">
    <property type="component" value="Unassembled WGS sequence"/>
</dbReference>
<feature type="compositionally biased region" description="Basic and acidic residues" evidence="2">
    <location>
        <begin position="77"/>
        <end position="87"/>
    </location>
</feature>
<keyword evidence="1" id="KW-0862">Zinc</keyword>
<keyword evidence="1" id="KW-0479">Metal-binding</keyword>
<evidence type="ECO:0000256" key="1">
    <source>
        <dbReference type="PROSITE-ProRule" id="PRU00175"/>
    </source>
</evidence>
<name>A0A0G4IGV3_PLABS</name>
<feature type="domain" description="RING-type" evidence="3">
    <location>
        <begin position="252"/>
        <end position="303"/>
    </location>
</feature>
<sequence>MTLHHQASFHRSLHPIRSRSDAVPSAIAMASRPVRIGRFVLGRISSVHPLQQMGRRAKSDNPDSGSTESVSPTRPKTTHEKLSEAARRSGATKETPPKLPLEPSRLERARNDRIYLIGRRDSRRDYEAHGSLAYVVSGTTGNVYYPMFSKEYVPTCTCRDQRVRKKLCKHILFVLTRVLKMDADHDPKDIDAMIERRDQIDVSKSVLAPQRVRSGYMKETGAALDVEPAAASDDTGAVHQPEPAPIEEGDQCPICCSDLASNDTDDPLVWCRSCGGNVHVDCFERYRSELGRHNADADCPHCDQPWTSPDTDTPETSRF</sequence>
<proteinExistence type="predicted"/>
<dbReference type="OrthoDB" id="2122982at2759"/>
<dbReference type="PROSITE" id="PS50966">
    <property type="entry name" value="ZF_SWIM"/>
    <property type="match status" value="1"/>
</dbReference>
<dbReference type="PANTHER" id="PTHR21540">
    <property type="entry name" value="RING FINGER AND SWIM DOMAIN-CONTAINING PROTEIN 2"/>
    <property type="match status" value="1"/>
</dbReference>
<keyword evidence="6" id="KW-1185">Reference proteome</keyword>
<dbReference type="EMBL" id="CDSF01000001">
    <property type="protein sequence ID" value="CEO94409.1"/>
    <property type="molecule type" value="Genomic_DNA"/>
</dbReference>
<dbReference type="Gene3D" id="3.30.40.10">
    <property type="entry name" value="Zinc/RING finger domain, C3HC4 (zinc finger)"/>
    <property type="match status" value="1"/>
</dbReference>
<evidence type="ECO:0008006" key="7">
    <source>
        <dbReference type="Google" id="ProtNLM"/>
    </source>
</evidence>
<dbReference type="STRING" id="37360.A0A0G4IGV3"/>
<feature type="region of interest" description="Disordered" evidence="2">
    <location>
        <begin position="50"/>
        <end position="105"/>
    </location>
</feature>
<evidence type="ECO:0000259" key="4">
    <source>
        <dbReference type="PROSITE" id="PS50966"/>
    </source>
</evidence>
<feature type="compositionally biased region" description="Polar residues" evidence="2">
    <location>
        <begin position="62"/>
        <end position="75"/>
    </location>
</feature>
<reference evidence="5 6" key="1">
    <citation type="submission" date="2015-02" db="EMBL/GenBank/DDBJ databases">
        <authorList>
            <person name="Chooi Y.-H."/>
        </authorList>
    </citation>
    <scope>NUCLEOTIDE SEQUENCE [LARGE SCALE GENOMIC DNA]</scope>
    <source>
        <strain evidence="5">E3</strain>
    </source>
</reference>
<dbReference type="GO" id="GO:0061630">
    <property type="term" value="F:ubiquitin protein ligase activity"/>
    <property type="evidence" value="ECO:0007669"/>
    <property type="project" value="InterPro"/>
</dbReference>
<dbReference type="SUPFAM" id="SSF57850">
    <property type="entry name" value="RING/U-box"/>
    <property type="match status" value="1"/>
</dbReference>
<evidence type="ECO:0000256" key="2">
    <source>
        <dbReference type="SAM" id="MobiDB-lite"/>
    </source>
</evidence>
<dbReference type="InterPro" id="IPR007527">
    <property type="entry name" value="Znf_SWIM"/>
</dbReference>
<dbReference type="GO" id="GO:0008270">
    <property type="term" value="F:zinc ion binding"/>
    <property type="evidence" value="ECO:0007669"/>
    <property type="project" value="UniProtKB-KW"/>
</dbReference>